<dbReference type="EMBL" id="WKJI01000005">
    <property type="protein sequence ID" value="MRX48547.1"/>
    <property type="molecule type" value="Genomic_DNA"/>
</dbReference>
<dbReference type="GO" id="GO:0005975">
    <property type="term" value="P:carbohydrate metabolic process"/>
    <property type="evidence" value="ECO:0007669"/>
    <property type="project" value="UniProtKB-ARBA"/>
</dbReference>
<keyword evidence="2" id="KW-1185">Reference proteome</keyword>
<dbReference type="GO" id="GO:0004553">
    <property type="term" value="F:hydrolase activity, hydrolyzing O-glycosyl compounds"/>
    <property type="evidence" value="ECO:0007669"/>
    <property type="project" value="UniProtKB-ARBA"/>
</dbReference>
<gene>
    <name evidence="1" type="ORF">GJJ64_15240</name>
</gene>
<reference evidence="1 2" key="1">
    <citation type="submission" date="2019-11" db="EMBL/GenBank/DDBJ databases">
        <authorList>
            <person name="Cheng Q."/>
            <person name="Yang Z."/>
        </authorList>
    </citation>
    <scope>NUCLEOTIDE SEQUENCE [LARGE SCALE GENOMIC DNA]</scope>
    <source>
        <strain evidence="1 2">HX-22-1</strain>
    </source>
</reference>
<dbReference type="RefSeq" id="WP_154288621.1">
    <property type="nucleotide sequence ID" value="NZ_WKJI01000005.1"/>
</dbReference>
<evidence type="ECO:0000313" key="2">
    <source>
        <dbReference type="Proteomes" id="UP000462931"/>
    </source>
</evidence>
<accession>A0A7K0FTT6</accession>
<protein>
    <recommendedName>
        <fullName evidence="3">LamG domain-containing protein</fullName>
    </recommendedName>
</protein>
<dbReference type="AlphaFoldDB" id="A0A7K0FTT6"/>
<dbReference type="Gene3D" id="2.60.120.200">
    <property type="match status" value="1"/>
</dbReference>
<sequence>MINFKKYILLLILLPILSFAQVVPISFLGNSSTTLTTATTNSIKFTAATLDQLSFTKLSSFNATADFTFETWIKLNTIGAGLMDPIFGGGQNDYISFYNGYFATRINVNNPCTGDRNFFLSSLLTTTKWHHIAMVRSNGIVKAYLDGVERGSTDCTGTFLNSLSTILIGRNTWRSSYLDAYITNMRYVVGTAVYTSNFTPPKTLLTAIPGTQFLLLVNDSSAPYKDSSTNNISISRIGNPTFTPNFGPF</sequence>
<comment type="caution">
    <text evidence="1">The sequence shown here is derived from an EMBL/GenBank/DDBJ whole genome shotgun (WGS) entry which is preliminary data.</text>
</comment>
<name>A0A7K0FTT6_9SPHI</name>
<proteinExistence type="predicted"/>
<evidence type="ECO:0008006" key="3">
    <source>
        <dbReference type="Google" id="ProtNLM"/>
    </source>
</evidence>
<dbReference type="Proteomes" id="UP000462931">
    <property type="component" value="Unassembled WGS sequence"/>
</dbReference>
<dbReference type="SUPFAM" id="SSF49899">
    <property type="entry name" value="Concanavalin A-like lectins/glucanases"/>
    <property type="match status" value="1"/>
</dbReference>
<dbReference type="InterPro" id="IPR013320">
    <property type="entry name" value="ConA-like_dom_sf"/>
</dbReference>
<dbReference type="Pfam" id="PF13385">
    <property type="entry name" value="Laminin_G_3"/>
    <property type="match status" value="1"/>
</dbReference>
<evidence type="ECO:0000313" key="1">
    <source>
        <dbReference type="EMBL" id="MRX48547.1"/>
    </source>
</evidence>
<organism evidence="1 2">
    <name type="scientific">Pedobacter puniceum</name>
    <dbReference type="NCBI Taxonomy" id="2666136"/>
    <lineage>
        <taxon>Bacteria</taxon>
        <taxon>Pseudomonadati</taxon>
        <taxon>Bacteroidota</taxon>
        <taxon>Sphingobacteriia</taxon>
        <taxon>Sphingobacteriales</taxon>
        <taxon>Sphingobacteriaceae</taxon>
        <taxon>Pedobacter</taxon>
    </lineage>
</organism>